<reference evidence="6" key="1">
    <citation type="submission" date="2023-06" db="EMBL/GenBank/DDBJ databases">
        <title>Survivors Of The Sea: Transcriptome response of Skeletonema marinoi to long-term dormancy.</title>
        <authorList>
            <person name="Pinder M.I.M."/>
            <person name="Kourtchenko O."/>
            <person name="Robertson E.K."/>
            <person name="Larsson T."/>
            <person name="Maumus F."/>
            <person name="Osuna-Cruz C.M."/>
            <person name="Vancaester E."/>
            <person name="Stenow R."/>
            <person name="Vandepoele K."/>
            <person name="Ploug H."/>
            <person name="Bruchert V."/>
            <person name="Godhe A."/>
            <person name="Topel M."/>
        </authorList>
    </citation>
    <scope>NUCLEOTIDE SEQUENCE</scope>
    <source>
        <strain evidence="6">R05AC</strain>
    </source>
</reference>
<keyword evidence="1" id="KW-0479">Metal-binding</keyword>
<feature type="domain" description="MYND-type" evidence="5">
    <location>
        <begin position="190"/>
        <end position="233"/>
    </location>
</feature>
<dbReference type="EMBL" id="JATAAI010000007">
    <property type="protein sequence ID" value="KAK1744343.1"/>
    <property type="molecule type" value="Genomic_DNA"/>
</dbReference>
<dbReference type="AlphaFoldDB" id="A0AAD9DG48"/>
<dbReference type="PROSITE" id="PS50865">
    <property type="entry name" value="ZF_MYND_2"/>
    <property type="match status" value="1"/>
</dbReference>
<evidence type="ECO:0000256" key="2">
    <source>
        <dbReference type="ARBA" id="ARBA00022771"/>
    </source>
</evidence>
<protein>
    <recommendedName>
        <fullName evidence="5">MYND-type domain-containing protein</fullName>
    </recommendedName>
</protein>
<dbReference type="Gene3D" id="6.10.140.2220">
    <property type="match status" value="1"/>
</dbReference>
<dbReference type="Proteomes" id="UP001224775">
    <property type="component" value="Unassembled WGS sequence"/>
</dbReference>
<organism evidence="6 7">
    <name type="scientific">Skeletonema marinoi</name>
    <dbReference type="NCBI Taxonomy" id="267567"/>
    <lineage>
        <taxon>Eukaryota</taxon>
        <taxon>Sar</taxon>
        <taxon>Stramenopiles</taxon>
        <taxon>Ochrophyta</taxon>
        <taxon>Bacillariophyta</taxon>
        <taxon>Coscinodiscophyceae</taxon>
        <taxon>Thalassiosirophycidae</taxon>
        <taxon>Thalassiosirales</taxon>
        <taxon>Skeletonemataceae</taxon>
        <taxon>Skeletonema</taxon>
        <taxon>Skeletonema marinoi-dohrnii complex</taxon>
    </lineage>
</organism>
<dbReference type="SUPFAM" id="SSF144232">
    <property type="entry name" value="HIT/MYND zinc finger-like"/>
    <property type="match status" value="1"/>
</dbReference>
<name>A0AAD9DG48_9STRA</name>
<comment type="caution">
    <text evidence="6">The sequence shown here is derived from an EMBL/GenBank/DDBJ whole genome shotgun (WGS) entry which is preliminary data.</text>
</comment>
<evidence type="ECO:0000313" key="6">
    <source>
        <dbReference type="EMBL" id="KAK1744343.1"/>
    </source>
</evidence>
<dbReference type="GO" id="GO:0008270">
    <property type="term" value="F:zinc ion binding"/>
    <property type="evidence" value="ECO:0007669"/>
    <property type="project" value="UniProtKB-KW"/>
</dbReference>
<evidence type="ECO:0000256" key="4">
    <source>
        <dbReference type="PROSITE-ProRule" id="PRU00134"/>
    </source>
</evidence>
<evidence type="ECO:0000313" key="7">
    <source>
        <dbReference type="Proteomes" id="UP001224775"/>
    </source>
</evidence>
<keyword evidence="3" id="KW-0862">Zinc</keyword>
<proteinExistence type="predicted"/>
<keyword evidence="7" id="KW-1185">Reference proteome</keyword>
<accession>A0AAD9DG48</accession>
<evidence type="ECO:0000256" key="1">
    <source>
        <dbReference type="ARBA" id="ARBA00022723"/>
    </source>
</evidence>
<dbReference type="InterPro" id="IPR002893">
    <property type="entry name" value="Znf_MYND"/>
</dbReference>
<dbReference type="Pfam" id="PF01753">
    <property type="entry name" value="zf-MYND"/>
    <property type="match status" value="1"/>
</dbReference>
<sequence>MASRKKTKRRKKAKGKAAKAAAFKPFSLTQFKKSTCTHGWDHTEYSDNHDCHKFIEATIEAFERTKSISDIFDAAEKAALEHKYPEIWKDPSKLEWIASALVSIGVEAYCCEDEDFLCVSSAAFSEWIHQYIAHDHHKSMPSVYSARLHELLYADERRIIGYLKKRIPCSCLNSSYNMVKHLPKKGICGSLGCSRPERKVELSEMWSCEACRREHYCSEECQAADWSRHRGECKVWSEWKANCGSSQPS</sequence>
<gene>
    <name evidence="6" type="ORF">QTG54_004876</name>
</gene>
<evidence type="ECO:0000256" key="3">
    <source>
        <dbReference type="ARBA" id="ARBA00022833"/>
    </source>
</evidence>
<keyword evidence="2 4" id="KW-0863">Zinc-finger</keyword>
<evidence type="ECO:0000259" key="5">
    <source>
        <dbReference type="PROSITE" id="PS50865"/>
    </source>
</evidence>